<comment type="caution">
    <text evidence="10">The sequence shown here is derived from an EMBL/GenBank/DDBJ whole genome shotgun (WGS) entry which is preliminary data.</text>
</comment>
<dbReference type="NCBIfam" id="NF003198">
    <property type="entry name" value="PRK04169.1-2"/>
    <property type="match status" value="1"/>
</dbReference>
<dbReference type="PANTHER" id="PTHR40029">
    <property type="match status" value="1"/>
</dbReference>
<dbReference type="NCBIfam" id="TIGR01769">
    <property type="entry name" value="GGGP"/>
    <property type="match status" value="1"/>
</dbReference>
<dbReference type="InterPro" id="IPR010946">
    <property type="entry name" value="GGGP_synth"/>
</dbReference>
<dbReference type="SUPFAM" id="SSF51395">
    <property type="entry name" value="FMN-linked oxidoreductases"/>
    <property type="match status" value="1"/>
</dbReference>
<comment type="cofactor">
    <cofactor evidence="9">
        <name>Mg(2+)</name>
        <dbReference type="ChEBI" id="CHEBI:18420"/>
    </cofactor>
</comment>
<keyword evidence="7 9" id="KW-1208">Phospholipid metabolism</keyword>
<organism evidence="10 11">
    <name type="scientific">Autumnicola lenta</name>
    <dbReference type="NCBI Taxonomy" id="3075593"/>
    <lineage>
        <taxon>Bacteria</taxon>
        <taxon>Pseudomonadati</taxon>
        <taxon>Bacteroidota</taxon>
        <taxon>Flavobacteriia</taxon>
        <taxon>Flavobacteriales</taxon>
        <taxon>Flavobacteriaceae</taxon>
        <taxon>Autumnicola</taxon>
    </lineage>
</organism>
<dbReference type="Pfam" id="PF01884">
    <property type="entry name" value="PcrB"/>
    <property type="match status" value="1"/>
</dbReference>
<keyword evidence="3 9" id="KW-0479">Metal-binding</keyword>
<evidence type="ECO:0000256" key="7">
    <source>
        <dbReference type="ARBA" id="ARBA00023264"/>
    </source>
</evidence>
<evidence type="ECO:0000313" key="10">
    <source>
        <dbReference type="EMBL" id="MDT0646903.1"/>
    </source>
</evidence>
<keyword evidence="1 9" id="KW-0444">Lipid biosynthesis</keyword>
<dbReference type="InterPro" id="IPR008205">
    <property type="entry name" value="GGGP_HepGP_synthase"/>
</dbReference>
<feature type="binding site" evidence="9">
    <location>
        <position position="52"/>
    </location>
    <ligand>
        <name>Mg(2+)</name>
        <dbReference type="ChEBI" id="CHEBI:18420"/>
    </ligand>
</feature>
<comment type="caution">
    <text evidence="9">Lacks conserved residue(s) required for the propagation of feature annotation.</text>
</comment>
<evidence type="ECO:0000256" key="4">
    <source>
        <dbReference type="ARBA" id="ARBA00022842"/>
    </source>
</evidence>
<reference evidence="10 11" key="1">
    <citation type="submission" date="2023-09" db="EMBL/GenBank/DDBJ databases">
        <authorList>
            <person name="Rey-Velasco X."/>
        </authorList>
    </citation>
    <scope>NUCLEOTIDE SEQUENCE [LARGE SCALE GENOMIC DNA]</scope>
    <source>
        <strain evidence="10 11">F260</strain>
    </source>
</reference>
<dbReference type="EMBL" id="JAVRHO010000011">
    <property type="protein sequence ID" value="MDT0646903.1"/>
    <property type="molecule type" value="Genomic_DNA"/>
</dbReference>
<dbReference type="Proteomes" id="UP001245285">
    <property type="component" value="Unassembled WGS sequence"/>
</dbReference>
<feature type="binding site" evidence="9">
    <location>
        <position position="24"/>
    </location>
    <ligand>
        <name>Mg(2+)</name>
        <dbReference type="ChEBI" id="CHEBI:18420"/>
    </ligand>
</feature>
<dbReference type="InterPro" id="IPR039074">
    <property type="entry name" value="GGGP/HepGP_synthase_I"/>
</dbReference>
<comment type="catalytic activity">
    <reaction evidence="8 9">
        <text>sn-glycerol 1-phosphate + (2E,6E,10E)-geranylgeranyl diphosphate = sn-3-O-(geranylgeranyl)glycerol 1-phosphate + diphosphate</text>
        <dbReference type="Rhea" id="RHEA:23404"/>
        <dbReference type="ChEBI" id="CHEBI:33019"/>
        <dbReference type="ChEBI" id="CHEBI:57677"/>
        <dbReference type="ChEBI" id="CHEBI:57685"/>
        <dbReference type="ChEBI" id="CHEBI:58756"/>
        <dbReference type="EC" id="2.5.1.41"/>
    </reaction>
</comment>
<dbReference type="Gene3D" id="3.20.20.390">
    <property type="entry name" value="FMN-linked oxidoreductases"/>
    <property type="match status" value="1"/>
</dbReference>
<evidence type="ECO:0000256" key="3">
    <source>
        <dbReference type="ARBA" id="ARBA00022723"/>
    </source>
</evidence>
<sequence>MTSIYSEILASASRGEKLLCVLVDPEKFDNTKAEAFLKRMPQNANYLLVGGSTATAQQTEQTVEALKKHSKLPIILFPGSHEQITEEADAILFLSLLSGRNPEYLIGQQIKSVPKLQFSGLEILPTAYILVDGGKESAVQRVSQTEPIGQSKVNLISETALAGEFSGKNLVYLEAGSGAKIPVGAAIISEVKKTITIPLIVGGGIRSKEQLQEAYTAGADIVVIGTAFEDASFTGI</sequence>
<dbReference type="EC" id="2.5.1.41" evidence="9"/>
<dbReference type="InterPro" id="IPR038597">
    <property type="entry name" value="GGGP/HepGP_synthase_sf"/>
</dbReference>
<feature type="binding site" evidence="9">
    <location>
        <begin position="225"/>
        <end position="226"/>
    </location>
    <ligand>
        <name>sn-glycerol 1-phosphate</name>
        <dbReference type="ChEBI" id="CHEBI:57685"/>
    </ligand>
</feature>
<evidence type="ECO:0000256" key="8">
    <source>
        <dbReference type="ARBA" id="ARBA00047288"/>
    </source>
</evidence>
<keyword evidence="6 9" id="KW-0594">Phospholipid biosynthesis</keyword>
<keyword evidence="5 9" id="KW-0443">Lipid metabolism</keyword>
<dbReference type="PANTHER" id="PTHR40029:SF2">
    <property type="entry name" value="HEPTAPRENYLGLYCERYL PHOSPHATE SYNTHASE"/>
    <property type="match status" value="1"/>
</dbReference>
<feature type="binding site" evidence="9">
    <location>
        <begin position="203"/>
        <end position="204"/>
    </location>
    <ligand>
        <name>sn-glycerol 1-phosphate</name>
        <dbReference type="ChEBI" id="CHEBI:57685"/>
    </ligand>
</feature>
<keyword evidence="4 9" id="KW-0460">Magnesium</keyword>
<evidence type="ECO:0000313" key="11">
    <source>
        <dbReference type="Proteomes" id="UP001245285"/>
    </source>
</evidence>
<gene>
    <name evidence="10" type="ORF">RM545_09380</name>
</gene>
<dbReference type="NCBIfam" id="TIGR01768">
    <property type="entry name" value="GGGP-family"/>
    <property type="match status" value="1"/>
</dbReference>
<dbReference type="HAMAP" id="MF_00112">
    <property type="entry name" value="GGGP_HepGP_synthase"/>
    <property type="match status" value="1"/>
</dbReference>
<evidence type="ECO:0000256" key="9">
    <source>
        <dbReference type="HAMAP-Rule" id="MF_00112"/>
    </source>
</evidence>
<protein>
    <recommendedName>
        <fullName evidence="9">Geranylgeranylglyceryl phosphate synthase</fullName>
        <shortName evidence="9">GGGP synthase</shortName>
        <shortName evidence="9">GGGPS</shortName>
        <ecNumber evidence="9">2.5.1.41</ecNumber>
    </recommendedName>
    <alternativeName>
        <fullName evidence="9">(S)-3-O-geranylgeranylglyceryl phosphate synthase</fullName>
    </alternativeName>
    <alternativeName>
        <fullName evidence="9">Phosphoglycerol geranylgeranyltransferase</fullName>
    </alternativeName>
</protein>
<evidence type="ECO:0000256" key="2">
    <source>
        <dbReference type="ARBA" id="ARBA00022679"/>
    </source>
</evidence>
<keyword evidence="2 9" id="KW-0808">Transferase</keyword>
<accession>A0ABU3CKZ0</accession>
<evidence type="ECO:0000256" key="6">
    <source>
        <dbReference type="ARBA" id="ARBA00023209"/>
    </source>
</evidence>
<evidence type="ECO:0000256" key="5">
    <source>
        <dbReference type="ARBA" id="ARBA00023098"/>
    </source>
</evidence>
<keyword evidence="11" id="KW-1185">Reference proteome</keyword>
<dbReference type="RefSeq" id="WP_311495065.1">
    <property type="nucleotide sequence ID" value="NZ_JAVRHO010000011.1"/>
</dbReference>
<comment type="similarity">
    <text evidence="9">Belongs to the GGGP/HepGP synthase family. Group II subfamily.</text>
</comment>
<name>A0ABU3CKZ0_9FLAO</name>
<feature type="binding site" evidence="9">
    <location>
        <begin position="172"/>
        <end position="178"/>
    </location>
    <ligand>
        <name>sn-glycerol 1-phosphate</name>
        <dbReference type="ChEBI" id="CHEBI:57685"/>
    </ligand>
</feature>
<comment type="function">
    <text evidence="9">Prenyltransferase that catalyzes the transfer of the geranylgeranyl moiety of geranylgeranyl diphosphate (GGPP) to the C3 hydroxyl of sn-glycerol-1-phosphate (G1P).</text>
</comment>
<evidence type="ECO:0000256" key="1">
    <source>
        <dbReference type="ARBA" id="ARBA00022516"/>
    </source>
</evidence>
<proteinExistence type="inferred from homology"/>